<dbReference type="InterPro" id="IPR017853">
    <property type="entry name" value="GH"/>
</dbReference>
<keyword evidence="3" id="KW-0119">Carbohydrate metabolism</keyword>
<dbReference type="AlphaFoldDB" id="A0A8T2Z0W7"/>
<feature type="non-terminal residue" evidence="5">
    <location>
        <position position="63"/>
    </location>
</feature>
<dbReference type="PANTHER" id="PTHR31268">
    <property type="match status" value="1"/>
</dbReference>
<proteinExistence type="inferred from homology"/>
<protein>
    <recommendedName>
        <fullName evidence="2">galactinol--sucrose galactosyltransferase</fullName>
        <ecNumber evidence="2">2.4.1.82</ecNumber>
    </recommendedName>
</protein>
<dbReference type="Pfam" id="PF05691">
    <property type="entry name" value="Raffinose_syn"/>
    <property type="match status" value="1"/>
</dbReference>
<evidence type="ECO:0000256" key="2">
    <source>
        <dbReference type="ARBA" id="ARBA00012708"/>
    </source>
</evidence>
<dbReference type="EMBL" id="JACEGQ020000004">
    <property type="protein sequence ID" value="KAH8511005.1"/>
    <property type="molecule type" value="Genomic_DNA"/>
</dbReference>
<evidence type="ECO:0000256" key="3">
    <source>
        <dbReference type="ARBA" id="ARBA00023277"/>
    </source>
</evidence>
<dbReference type="InterPro" id="IPR013785">
    <property type="entry name" value="Aldolase_TIM"/>
</dbReference>
<dbReference type="EC" id="2.4.1.82" evidence="2"/>
<dbReference type="GO" id="GO:0047274">
    <property type="term" value="F:galactinol-sucrose galactosyltransferase activity"/>
    <property type="evidence" value="ECO:0007669"/>
    <property type="project" value="UniProtKB-EC"/>
</dbReference>
<evidence type="ECO:0000256" key="1">
    <source>
        <dbReference type="ARBA" id="ARBA00007240"/>
    </source>
</evidence>
<evidence type="ECO:0000313" key="6">
    <source>
        <dbReference type="Proteomes" id="UP000807159"/>
    </source>
</evidence>
<organism evidence="5 6">
    <name type="scientific">Populus deltoides</name>
    <name type="common">Eastern poplar</name>
    <name type="synonym">Eastern cottonwood</name>
    <dbReference type="NCBI Taxonomy" id="3696"/>
    <lineage>
        <taxon>Eukaryota</taxon>
        <taxon>Viridiplantae</taxon>
        <taxon>Streptophyta</taxon>
        <taxon>Embryophyta</taxon>
        <taxon>Tracheophyta</taxon>
        <taxon>Spermatophyta</taxon>
        <taxon>Magnoliopsida</taxon>
        <taxon>eudicotyledons</taxon>
        <taxon>Gunneridae</taxon>
        <taxon>Pentapetalae</taxon>
        <taxon>rosids</taxon>
        <taxon>fabids</taxon>
        <taxon>Malpighiales</taxon>
        <taxon>Salicaceae</taxon>
        <taxon>Saliceae</taxon>
        <taxon>Populus</taxon>
    </lineage>
</organism>
<dbReference type="Gene3D" id="3.20.20.70">
    <property type="entry name" value="Aldolase class I"/>
    <property type="match status" value="1"/>
</dbReference>
<keyword evidence="6" id="KW-1185">Reference proteome</keyword>
<name>A0A8T2Z0W7_POPDE</name>
<dbReference type="SUPFAM" id="SSF51445">
    <property type="entry name" value="(Trans)glycosidases"/>
    <property type="match status" value="1"/>
</dbReference>
<comment type="similarity">
    <text evidence="1">Belongs to the glycosyl hydrolases 36 family.</text>
</comment>
<dbReference type="InterPro" id="IPR008811">
    <property type="entry name" value="Glycosyl_hydrolases_36"/>
</dbReference>
<accession>A0A8T2Z0W7</accession>
<feature type="non-terminal residue" evidence="5">
    <location>
        <position position="1"/>
    </location>
</feature>
<dbReference type="Proteomes" id="UP000807159">
    <property type="component" value="Chromosome 4"/>
</dbReference>
<evidence type="ECO:0000313" key="5">
    <source>
        <dbReference type="EMBL" id="KAH8511005.1"/>
    </source>
</evidence>
<reference evidence="5" key="1">
    <citation type="journal article" date="2021" name="J. Hered.">
        <title>Genome Assembly of Salicaceae Populus deltoides (Eastern Cottonwood) I-69 Based on Nanopore Sequencing and Hi-C Technologies.</title>
        <authorList>
            <person name="Bai S."/>
            <person name="Wu H."/>
            <person name="Zhang J."/>
            <person name="Pan Z."/>
            <person name="Zhao W."/>
            <person name="Li Z."/>
            <person name="Tong C."/>
        </authorList>
    </citation>
    <scope>NUCLEOTIDE SEQUENCE</scope>
    <source>
        <tissue evidence="5">Leaf</tissue>
    </source>
</reference>
<dbReference type="PANTHER" id="PTHR31268:SF5">
    <property type="entry name" value="GALACTINOL--SUCROSE GALACTOSYLTRANSFERASE 6-RELATED"/>
    <property type="match status" value="1"/>
</dbReference>
<comment type="caution">
    <text evidence="5">The sequence shown here is derived from an EMBL/GenBank/DDBJ whole genome shotgun (WGS) entry which is preliminary data.</text>
</comment>
<sequence>LPGIIDHYGWCTWDAFYQEVTQEGVEVGLQSLASGGSPPKFVIIDDGWQSVGGDPEEETNGQD</sequence>
<evidence type="ECO:0000256" key="4">
    <source>
        <dbReference type="ARBA" id="ARBA00049426"/>
    </source>
</evidence>
<comment type="catalytic activity">
    <reaction evidence="4">
        <text>alpha-D-galactosyl-(1-&gt;3)-1D-myo-inositol + sucrose = raffinose + myo-inositol</text>
        <dbReference type="Rhea" id="RHEA:20161"/>
        <dbReference type="ChEBI" id="CHEBI:16634"/>
        <dbReference type="ChEBI" id="CHEBI:17268"/>
        <dbReference type="ChEBI" id="CHEBI:17505"/>
        <dbReference type="ChEBI" id="CHEBI:17992"/>
        <dbReference type="EC" id="2.4.1.82"/>
    </reaction>
</comment>
<gene>
    <name evidence="5" type="ORF">H0E87_008516</name>
</gene>